<accession>A0A1F5B022</accession>
<proteinExistence type="inferred from homology"/>
<gene>
    <name evidence="5" type="primary">ftsA</name>
    <name evidence="8" type="ORF">A2Z10_02010</name>
</gene>
<keyword evidence="1 5" id="KW-1003">Cell membrane</keyword>
<dbReference type="AlphaFoldDB" id="A0A1F5B022"/>
<dbReference type="CDD" id="cd24048">
    <property type="entry name" value="ASKHA_NBD_FtsA"/>
    <property type="match status" value="1"/>
</dbReference>
<evidence type="ECO:0000256" key="6">
    <source>
        <dbReference type="PIRNR" id="PIRNR003101"/>
    </source>
</evidence>
<organism evidence="8 9">
    <name type="scientific">Candidatus Azambacteria bacterium RBG_16_47_10</name>
    <dbReference type="NCBI Taxonomy" id="1797292"/>
    <lineage>
        <taxon>Bacteria</taxon>
        <taxon>Candidatus Azamiibacteriota</taxon>
    </lineage>
</organism>
<dbReference type="Pfam" id="PF02491">
    <property type="entry name" value="SHS2_FTSA"/>
    <property type="match status" value="1"/>
</dbReference>
<keyword evidence="3 5" id="KW-0472">Membrane</keyword>
<keyword evidence="4 5" id="KW-0131">Cell cycle</keyword>
<dbReference type="PANTHER" id="PTHR32432">
    <property type="entry name" value="CELL DIVISION PROTEIN FTSA-RELATED"/>
    <property type="match status" value="1"/>
</dbReference>
<comment type="subcellular location">
    <subcellularLocation>
        <location evidence="5">Cell membrane</location>
        <topology evidence="5">Peripheral membrane protein</topology>
        <orientation evidence="5">Cytoplasmic side</orientation>
    </subcellularLocation>
    <text evidence="5">Localizes to the Z ring in an FtsZ-dependent manner. Targeted to the membrane through a conserved C-terminal amphipathic helix.</text>
</comment>
<dbReference type="Proteomes" id="UP000176639">
    <property type="component" value="Unassembled WGS sequence"/>
</dbReference>
<dbReference type="Pfam" id="PF14450">
    <property type="entry name" value="FtsA"/>
    <property type="match status" value="1"/>
</dbReference>
<dbReference type="GO" id="GO:0043093">
    <property type="term" value="P:FtsZ-dependent cytokinesis"/>
    <property type="evidence" value="ECO:0007669"/>
    <property type="project" value="UniProtKB-UniRule"/>
</dbReference>
<feature type="domain" description="SHS2" evidence="7">
    <location>
        <begin position="7"/>
        <end position="196"/>
    </location>
</feature>
<comment type="similarity">
    <text evidence="5 6">Belongs to the FtsA/MreB family.</text>
</comment>
<evidence type="ECO:0000256" key="5">
    <source>
        <dbReference type="HAMAP-Rule" id="MF_02033"/>
    </source>
</evidence>
<dbReference type="InterPro" id="IPR043129">
    <property type="entry name" value="ATPase_NBD"/>
</dbReference>
<sequence length="415" mass="44134">MARDSIICGIDVGSNTIRTVIAHRRKGSEQLALVGVGESLSEGFRRGVVVDNEEAMRAIRESVRAAEQASGYSVRSAYVSVSGPHVSSRYSKGIVSVSRADEEISSDDVARVIAQAQSISMPPNKEILHVLPKEFIVDGEGGIHDPVGMHGKRLETNTVIVECSAPVLKNLAKCMEPLNIDIEGFVAAPVAAAQAVLSKRQKELGVLLLDIGGGTSGVAAFEDGSMTHAAVLPIGSAHITNDIAIGLQIDIDLAEMIKVRYGVCKPETINKKEMIALAPEGSEAAADNVSRKEVAEIIEARMDELFDLFDKEVKKVTRQALFPAGVVIVGGGAQMGGVVDFAKARMKLPAHIGVPERIDGVVDQLASPQYATSVGLCLFGFEIQEKNEGGGTFLPSGIGEHSGKAMRKWLKMFLP</sequence>
<keyword evidence="2 5" id="KW-0132">Cell division</keyword>
<dbReference type="SUPFAM" id="SSF53067">
    <property type="entry name" value="Actin-like ATPase domain"/>
    <property type="match status" value="2"/>
</dbReference>
<evidence type="ECO:0000259" key="7">
    <source>
        <dbReference type="SMART" id="SM00842"/>
    </source>
</evidence>
<dbReference type="InterPro" id="IPR003494">
    <property type="entry name" value="SHS2_FtsA"/>
</dbReference>
<comment type="subunit">
    <text evidence="5">Self-interacts. Interacts with FtsZ.</text>
</comment>
<dbReference type="EMBL" id="MEYI01000019">
    <property type="protein sequence ID" value="OGD23995.1"/>
    <property type="molecule type" value="Genomic_DNA"/>
</dbReference>
<protein>
    <recommendedName>
        <fullName evidence="5 6">Cell division protein FtsA</fullName>
    </recommendedName>
</protein>
<dbReference type="Gene3D" id="3.30.1490.110">
    <property type="match status" value="1"/>
</dbReference>
<dbReference type="InterPro" id="IPR050696">
    <property type="entry name" value="FtsA/MreB"/>
</dbReference>
<evidence type="ECO:0000256" key="2">
    <source>
        <dbReference type="ARBA" id="ARBA00022618"/>
    </source>
</evidence>
<dbReference type="NCBIfam" id="TIGR01174">
    <property type="entry name" value="ftsA"/>
    <property type="match status" value="1"/>
</dbReference>
<evidence type="ECO:0000256" key="1">
    <source>
        <dbReference type="ARBA" id="ARBA00022475"/>
    </source>
</evidence>
<dbReference type="SMART" id="SM00842">
    <property type="entry name" value="FtsA"/>
    <property type="match status" value="1"/>
</dbReference>
<dbReference type="GO" id="GO:0009898">
    <property type="term" value="C:cytoplasmic side of plasma membrane"/>
    <property type="evidence" value="ECO:0007669"/>
    <property type="project" value="UniProtKB-UniRule"/>
</dbReference>
<reference evidence="8 9" key="1">
    <citation type="journal article" date="2016" name="Nat. Commun.">
        <title>Thousands of microbial genomes shed light on interconnected biogeochemical processes in an aquifer system.</title>
        <authorList>
            <person name="Anantharaman K."/>
            <person name="Brown C.T."/>
            <person name="Hug L.A."/>
            <person name="Sharon I."/>
            <person name="Castelle C.J."/>
            <person name="Probst A.J."/>
            <person name="Thomas B.C."/>
            <person name="Singh A."/>
            <person name="Wilkins M.J."/>
            <person name="Karaoz U."/>
            <person name="Brodie E.L."/>
            <person name="Williams K.H."/>
            <person name="Hubbard S.S."/>
            <person name="Banfield J.F."/>
        </authorList>
    </citation>
    <scope>NUCLEOTIDE SEQUENCE [LARGE SCALE GENOMIC DNA]</scope>
</reference>
<evidence type="ECO:0000256" key="3">
    <source>
        <dbReference type="ARBA" id="ARBA00023136"/>
    </source>
</evidence>
<dbReference type="GO" id="GO:0032153">
    <property type="term" value="C:cell division site"/>
    <property type="evidence" value="ECO:0007669"/>
    <property type="project" value="UniProtKB-UniRule"/>
</dbReference>
<evidence type="ECO:0000313" key="9">
    <source>
        <dbReference type="Proteomes" id="UP000176639"/>
    </source>
</evidence>
<dbReference type="HAMAP" id="MF_02033">
    <property type="entry name" value="FtsA"/>
    <property type="match status" value="1"/>
</dbReference>
<evidence type="ECO:0000313" key="8">
    <source>
        <dbReference type="EMBL" id="OGD23995.1"/>
    </source>
</evidence>
<dbReference type="InterPro" id="IPR020823">
    <property type="entry name" value="Cell_div_FtsA"/>
</dbReference>
<dbReference type="Gene3D" id="3.30.420.40">
    <property type="match status" value="2"/>
</dbReference>
<name>A0A1F5B022_9BACT</name>
<dbReference type="PIRSF" id="PIRSF003101">
    <property type="entry name" value="FtsA"/>
    <property type="match status" value="1"/>
</dbReference>
<evidence type="ECO:0000256" key="4">
    <source>
        <dbReference type="ARBA" id="ARBA00023306"/>
    </source>
</evidence>
<comment type="caution">
    <text evidence="8">The sequence shown here is derived from an EMBL/GenBank/DDBJ whole genome shotgun (WGS) entry which is preliminary data.</text>
</comment>
<dbReference type="PANTHER" id="PTHR32432:SF4">
    <property type="entry name" value="CELL DIVISION PROTEIN FTSA"/>
    <property type="match status" value="1"/>
</dbReference>
<comment type="function">
    <text evidence="5 6">Cell division protein that is involved in the assembly of the Z ring. May serve as a membrane anchor for the Z ring.</text>
</comment>